<reference evidence="1" key="1">
    <citation type="journal article" date="2020" name="Fungal Divers.">
        <title>Resolving the Mortierellaceae phylogeny through synthesis of multi-gene phylogenetics and phylogenomics.</title>
        <authorList>
            <person name="Vandepol N."/>
            <person name="Liber J."/>
            <person name="Desiro A."/>
            <person name="Na H."/>
            <person name="Kennedy M."/>
            <person name="Barry K."/>
            <person name="Grigoriev I.V."/>
            <person name="Miller A.N."/>
            <person name="O'Donnell K."/>
            <person name="Stajich J.E."/>
            <person name="Bonito G."/>
        </authorList>
    </citation>
    <scope>NUCLEOTIDE SEQUENCE</scope>
    <source>
        <strain evidence="1">CK1249</strain>
    </source>
</reference>
<evidence type="ECO:0000313" key="2">
    <source>
        <dbReference type="Proteomes" id="UP000738359"/>
    </source>
</evidence>
<dbReference type="Proteomes" id="UP000738359">
    <property type="component" value="Unassembled WGS sequence"/>
</dbReference>
<comment type="caution">
    <text evidence="1">The sequence shown here is derived from an EMBL/GenBank/DDBJ whole genome shotgun (WGS) entry which is preliminary data.</text>
</comment>
<keyword evidence="2" id="KW-1185">Reference proteome</keyword>
<accession>A0A9P6J182</accession>
<organism evidence="1 2">
    <name type="scientific">Mortierella alpina</name>
    <name type="common">Oleaginous fungus</name>
    <name type="synonym">Mortierella renispora</name>
    <dbReference type="NCBI Taxonomy" id="64518"/>
    <lineage>
        <taxon>Eukaryota</taxon>
        <taxon>Fungi</taxon>
        <taxon>Fungi incertae sedis</taxon>
        <taxon>Mucoromycota</taxon>
        <taxon>Mortierellomycotina</taxon>
        <taxon>Mortierellomycetes</taxon>
        <taxon>Mortierellales</taxon>
        <taxon>Mortierellaceae</taxon>
        <taxon>Mortierella</taxon>
    </lineage>
</organism>
<sequence length="110" mass="12819">MADQRLAIDRKETDDSEKYWRRSISTSRASEDRDQVEYSLSSEALSWNILARDAQAPHQAKIPKHMVKEGFYSIIWCISPRHLGRLLLKELFFEVETSLNKEIHLIESSA</sequence>
<name>A0A9P6J182_MORAP</name>
<gene>
    <name evidence="1" type="ORF">BGZ70_009537</name>
</gene>
<evidence type="ECO:0000313" key="1">
    <source>
        <dbReference type="EMBL" id="KAF9957363.1"/>
    </source>
</evidence>
<dbReference type="AlphaFoldDB" id="A0A9P6J182"/>
<protein>
    <submittedName>
        <fullName evidence="1">Uncharacterized protein</fullName>
    </submittedName>
</protein>
<dbReference type="EMBL" id="JAAAHY010000784">
    <property type="protein sequence ID" value="KAF9957363.1"/>
    <property type="molecule type" value="Genomic_DNA"/>
</dbReference>
<proteinExistence type="predicted"/>